<reference evidence="1" key="1">
    <citation type="journal article" date="2017" name="Nature">
        <title>The sunflower genome provides insights into oil metabolism, flowering and Asterid evolution.</title>
        <authorList>
            <person name="Badouin H."/>
            <person name="Gouzy J."/>
            <person name="Grassa C.J."/>
            <person name="Murat F."/>
            <person name="Staton S.E."/>
            <person name="Cottret L."/>
            <person name="Lelandais-Briere C."/>
            <person name="Owens G.L."/>
            <person name="Carrere S."/>
            <person name="Mayjonade B."/>
            <person name="Legrand L."/>
            <person name="Gill N."/>
            <person name="Kane N.C."/>
            <person name="Bowers J.E."/>
            <person name="Hubner S."/>
            <person name="Bellec A."/>
            <person name="Berard A."/>
            <person name="Berges H."/>
            <person name="Blanchet N."/>
            <person name="Boniface M.C."/>
            <person name="Brunel D."/>
            <person name="Catrice O."/>
            <person name="Chaidir N."/>
            <person name="Claudel C."/>
            <person name="Donnadieu C."/>
            <person name="Faraut T."/>
            <person name="Fievet G."/>
            <person name="Helmstetter N."/>
            <person name="King M."/>
            <person name="Knapp S.J."/>
            <person name="Lai Z."/>
            <person name="Le Paslier M.C."/>
            <person name="Lippi Y."/>
            <person name="Lorenzon L."/>
            <person name="Mandel J.R."/>
            <person name="Marage G."/>
            <person name="Marchand G."/>
            <person name="Marquand E."/>
            <person name="Bret-Mestries E."/>
            <person name="Morien E."/>
            <person name="Nambeesan S."/>
            <person name="Nguyen T."/>
            <person name="Pegot-Espagnet P."/>
            <person name="Pouilly N."/>
            <person name="Raftis F."/>
            <person name="Sallet E."/>
            <person name="Schiex T."/>
            <person name="Thomas J."/>
            <person name="Vandecasteele C."/>
            <person name="Vares D."/>
            <person name="Vear F."/>
            <person name="Vautrin S."/>
            <person name="Crespi M."/>
            <person name="Mangin B."/>
            <person name="Burke J.M."/>
            <person name="Salse J."/>
            <person name="Munos S."/>
            <person name="Vincourt P."/>
            <person name="Rieseberg L.H."/>
            <person name="Langlade N.B."/>
        </authorList>
    </citation>
    <scope>NUCLEOTIDE SEQUENCE</scope>
    <source>
        <tissue evidence="1">Leaves</tissue>
    </source>
</reference>
<gene>
    <name evidence="1" type="ORF">HanXRQr2_Chr08g0327491</name>
</gene>
<evidence type="ECO:0000313" key="2">
    <source>
        <dbReference type="Proteomes" id="UP000215914"/>
    </source>
</evidence>
<organism evidence="1 2">
    <name type="scientific">Helianthus annuus</name>
    <name type="common">Common sunflower</name>
    <dbReference type="NCBI Taxonomy" id="4232"/>
    <lineage>
        <taxon>Eukaryota</taxon>
        <taxon>Viridiplantae</taxon>
        <taxon>Streptophyta</taxon>
        <taxon>Embryophyta</taxon>
        <taxon>Tracheophyta</taxon>
        <taxon>Spermatophyta</taxon>
        <taxon>Magnoliopsida</taxon>
        <taxon>eudicotyledons</taxon>
        <taxon>Gunneridae</taxon>
        <taxon>Pentapetalae</taxon>
        <taxon>asterids</taxon>
        <taxon>campanulids</taxon>
        <taxon>Asterales</taxon>
        <taxon>Asteraceae</taxon>
        <taxon>Asteroideae</taxon>
        <taxon>Heliantheae alliance</taxon>
        <taxon>Heliantheae</taxon>
        <taxon>Helianthus</taxon>
    </lineage>
</organism>
<protein>
    <submittedName>
        <fullName evidence="1">Malectin-like domain-containing protein</fullName>
    </submittedName>
</protein>
<dbReference type="AlphaFoldDB" id="A0A9K3IDU5"/>
<name>A0A9K3IDU5_HELAN</name>
<keyword evidence="2" id="KW-1185">Reference proteome</keyword>
<sequence length="96" mass="11077">MGRERERRKMMSRVMTVPGSITELDDDQASSDPDFAYFVRVHFCDIVSKSSNTLVFNLYINSDIAYGDLDLSTSWVTWMCLSIKILSQIRLMSRTL</sequence>
<reference evidence="1" key="2">
    <citation type="submission" date="2020-06" db="EMBL/GenBank/DDBJ databases">
        <title>Helianthus annuus Genome sequencing and assembly Release 2.</title>
        <authorList>
            <person name="Gouzy J."/>
            <person name="Langlade N."/>
            <person name="Munos S."/>
        </authorList>
    </citation>
    <scope>NUCLEOTIDE SEQUENCE</scope>
    <source>
        <tissue evidence="1">Leaves</tissue>
    </source>
</reference>
<evidence type="ECO:0000313" key="1">
    <source>
        <dbReference type="EMBL" id="KAF5794384.1"/>
    </source>
</evidence>
<dbReference type="Proteomes" id="UP000215914">
    <property type="component" value="Unassembled WGS sequence"/>
</dbReference>
<proteinExistence type="predicted"/>
<dbReference type="Gramene" id="mRNA:HanXRQr2_Chr08g0327491">
    <property type="protein sequence ID" value="CDS:HanXRQr2_Chr08g0327491.1"/>
    <property type="gene ID" value="HanXRQr2_Chr08g0327491"/>
</dbReference>
<accession>A0A9K3IDU5</accession>
<dbReference type="EMBL" id="MNCJ02000323">
    <property type="protein sequence ID" value="KAF5794384.1"/>
    <property type="molecule type" value="Genomic_DNA"/>
</dbReference>
<comment type="caution">
    <text evidence="1">The sequence shown here is derived from an EMBL/GenBank/DDBJ whole genome shotgun (WGS) entry which is preliminary data.</text>
</comment>
<dbReference type="Gene3D" id="2.60.120.430">
    <property type="entry name" value="Galactose-binding lectin"/>
    <property type="match status" value="1"/>
</dbReference>